<evidence type="ECO:0000313" key="1">
    <source>
        <dbReference type="EMBL" id="QJA54992.1"/>
    </source>
</evidence>
<reference evidence="1" key="1">
    <citation type="submission" date="2020-03" db="EMBL/GenBank/DDBJ databases">
        <title>The deep terrestrial virosphere.</title>
        <authorList>
            <person name="Holmfeldt K."/>
            <person name="Nilsson E."/>
            <person name="Simone D."/>
            <person name="Lopez-Fernandez M."/>
            <person name="Wu X."/>
            <person name="de Brujin I."/>
            <person name="Lundin D."/>
            <person name="Andersson A."/>
            <person name="Bertilsson S."/>
            <person name="Dopson M."/>
        </authorList>
    </citation>
    <scope>NUCLEOTIDE SEQUENCE</scope>
    <source>
        <strain evidence="1">TM448A06397</strain>
    </source>
</reference>
<proteinExistence type="predicted"/>
<gene>
    <name evidence="1" type="ORF">TM448A06397_0004</name>
</gene>
<name>A0A6H2A5J6_9ZZZZ</name>
<protein>
    <submittedName>
        <fullName evidence="1">Uncharacterized protein</fullName>
    </submittedName>
</protein>
<organism evidence="1">
    <name type="scientific">viral metagenome</name>
    <dbReference type="NCBI Taxonomy" id="1070528"/>
    <lineage>
        <taxon>unclassified sequences</taxon>
        <taxon>metagenomes</taxon>
        <taxon>organismal metagenomes</taxon>
    </lineage>
</organism>
<accession>A0A6H2A5J6</accession>
<dbReference type="EMBL" id="MT144557">
    <property type="protein sequence ID" value="QJA54992.1"/>
    <property type="molecule type" value="Genomic_DNA"/>
</dbReference>
<dbReference type="AlphaFoldDB" id="A0A6H2A5J6"/>
<sequence length="134" mass="15451">MKKEYTKEERAAYYKALRERWQAAKNVGDEDEVKAVMMQHGLNFSFRSYMFVKMQMNALGLDGIPYVDAKTFMGWKENGFMVRKGEKSQIDGLTWIAINGKETEAPAEGESENHGFVMPKCYHLFHRTQVDAIA</sequence>